<feature type="transmembrane region" description="Helical" evidence="2">
    <location>
        <begin position="577"/>
        <end position="599"/>
    </location>
</feature>
<dbReference type="GeneID" id="68309950"/>
<dbReference type="EMBL" id="JAHBCI010000002">
    <property type="protein sequence ID" value="KAG9505127.1"/>
    <property type="molecule type" value="Genomic_DNA"/>
</dbReference>
<keyword evidence="4" id="KW-1185">Reference proteome</keyword>
<keyword evidence="2" id="KW-1133">Transmembrane helix</keyword>
<protein>
    <submittedName>
        <fullName evidence="3">Uncharacterized protein</fullName>
    </submittedName>
</protein>
<keyword evidence="2" id="KW-0812">Transmembrane</keyword>
<proteinExistence type="predicted"/>
<comment type="caution">
    <text evidence="3">The sequence shown here is derived from an EMBL/GenBank/DDBJ whole genome shotgun (WGS) entry which is preliminary data.</text>
</comment>
<evidence type="ECO:0000313" key="3">
    <source>
        <dbReference type="EMBL" id="KAG9505127.1"/>
    </source>
</evidence>
<keyword evidence="2" id="KW-0472">Membrane</keyword>
<feature type="compositionally biased region" description="Polar residues" evidence="1">
    <location>
        <begin position="1"/>
        <end position="10"/>
    </location>
</feature>
<evidence type="ECO:0000313" key="4">
    <source>
        <dbReference type="Proteomes" id="UP000827133"/>
    </source>
</evidence>
<feature type="transmembrane region" description="Helical" evidence="2">
    <location>
        <begin position="611"/>
        <end position="629"/>
    </location>
</feature>
<feature type="region of interest" description="Disordered" evidence="1">
    <location>
        <begin position="1"/>
        <end position="20"/>
    </location>
</feature>
<dbReference type="Proteomes" id="UP000827133">
    <property type="component" value="Unassembled WGS sequence"/>
</dbReference>
<dbReference type="AlphaFoldDB" id="A0A9P8DN96"/>
<evidence type="ECO:0000256" key="1">
    <source>
        <dbReference type="SAM" id="MobiDB-lite"/>
    </source>
</evidence>
<accession>A0A9P8DN96</accession>
<feature type="transmembrane region" description="Helical" evidence="2">
    <location>
        <begin position="473"/>
        <end position="495"/>
    </location>
</feature>
<sequence>MSELDTTSGEGISDIEMGNIHRPLRRQDTARFALSTRSTFSTPLGRCNEANKQKIEEDDEVQRGKFRLEDLNIDVTQIISSLRSDLHFPVKEGYAMEDLPKFDDLTRYGITEDKERDLWEFEVHRLKDAASSVEPPFLEGDPVWFGQADTSGYNCLHRLAMQVSYAIDICIHDNELVMLEHEPRLANDTSYDIAHRRICKIFDQDQGSIRYKRRIKIDSHNDEALHDLLNYITAVLARLLMRSMNGKLWVDNCITVLAKFAAKCKIVGVDLPTAFEKTLQAHKDCQYRIAHESDVRGAQNAVEAIVSKSDDDRLAKQQKALQEDIDTSGARYFLEMDTFRHFISMLIESANVDLKWNEESEQKADIFETSTVIYHTGFDGKRTQLCQERDGNIGAASDQRVIDFAGVAFHIGLEIWEYLRQFDDREAPSYTTVTWSRKSFSESESTSRNTIKPHDTQVQLGNMKEIIGAMVPYMMYCGSFASALSTFANVVMTISDPSTPVRYYRQEPYLTTARINTSEYKRLRPPKVTGLARNVFETDMAKKARCGELNNQLQKKKFEVGQHWTIDEKAVIIQHGWYSYITLGVCAFMIAGGVAAIAIGEKANGVDPSNLTALAWAAAGFAMVFFKSLRVQDWPWRDFLRGRVVCRSVSEVVSVTRMHHQDLIAILLRMESRNVLHTRGPFNTLFSRKADDGFSIDVPLLTNTVIDGGYIFIRVDSNAGPALVALRTSNAGIYHSISQKDGLEDGEGFVCRDLIDATGLEVRGHDKPLPFYAISTNDLRWNRLLALRYLIASDTTVTTLATTATTALVETTSTAVAESTTTTEEPACVETQVVVNPGFDDSASSKSPWSGDGSIITDGANSAPNAISFVFSNGGGDAQISQTLTKLDGTYRLSYNWGVFSGVGVGAGFSCSITPKVGGDVLLGVYPGDYTGWIPESQTWSSAGNAVAQADLSLVLACSGEYDQLTINVDDITFTKLCGPQAS</sequence>
<dbReference type="RefSeq" id="XP_044684126.1">
    <property type="nucleotide sequence ID" value="XM_044819826.1"/>
</dbReference>
<organism evidence="3 4">
    <name type="scientific">Fusarium musae</name>
    <dbReference type="NCBI Taxonomy" id="1042133"/>
    <lineage>
        <taxon>Eukaryota</taxon>
        <taxon>Fungi</taxon>
        <taxon>Dikarya</taxon>
        <taxon>Ascomycota</taxon>
        <taxon>Pezizomycotina</taxon>
        <taxon>Sordariomycetes</taxon>
        <taxon>Hypocreomycetidae</taxon>
        <taxon>Hypocreales</taxon>
        <taxon>Nectriaceae</taxon>
        <taxon>Fusarium</taxon>
    </lineage>
</organism>
<name>A0A9P8DN96_9HYPO</name>
<reference evidence="3" key="1">
    <citation type="journal article" date="2021" name="Mol. Plant Microbe Interact.">
        <title>Telomere to telomere genome assembly of Fusarium musae F31, causal agent of crown rot disease of banana.</title>
        <authorList>
            <person name="Degradi L."/>
            <person name="Tava V."/>
            <person name="Kunova A."/>
            <person name="Cortesi P."/>
            <person name="Saracchi M."/>
            <person name="Pasquali M."/>
        </authorList>
    </citation>
    <scope>NUCLEOTIDE SEQUENCE</scope>
    <source>
        <strain evidence="3">F31</strain>
    </source>
</reference>
<evidence type="ECO:0000256" key="2">
    <source>
        <dbReference type="SAM" id="Phobius"/>
    </source>
</evidence>
<dbReference type="KEGG" id="fmu:J7337_002093"/>
<dbReference type="Gene3D" id="2.60.120.260">
    <property type="entry name" value="Galactose-binding domain-like"/>
    <property type="match status" value="1"/>
</dbReference>
<gene>
    <name evidence="3" type="ORF">J7337_002093</name>
</gene>